<feature type="transmembrane region" description="Helical" evidence="1">
    <location>
        <begin position="111"/>
        <end position="128"/>
    </location>
</feature>
<feature type="transmembrane region" description="Helical" evidence="1">
    <location>
        <begin position="46"/>
        <end position="63"/>
    </location>
</feature>
<feature type="transmembrane region" description="Helical" evidence="1">
    <location>
        <begin position="170"/>
        <end position="189"/>
    </location>
</feature>
<evidence type="ECO:0000313" key="3">
    <source>
        <dbReference type="Proteomes" id="UP000242662"/>
    </source>
</evidence>
<gene>
    <name evidence="2" type="ORF">SAMN05421737_10262</name>
</gene>
<feature type="transmembrane region" description="Helical" evidence="1">
    <location>
        <begin position="204"/>
        <end position="224"/>
    </location>
</feature>
<feature type="transmembrane region" description="Helical" evidence="1">
    <location>
        <begin position="20"/>
        <end position="40"/>
    </location>
</feature>
<feature type="transmembrane region" description="Helical" evidence="1">
    <location>
        <begin position="134"/>
        <end position="158"/>
    </location>
</feature>
<keyword evidence="1" id="KW-0812">Transmembrane</keyword>
<protein>
    <submittedName>
        <fullName evidence="2">Uncharacterized protein</fullName>
    </submittedName>
</protein>
<dbReference type="STRING" id="1464122.SAMN05421737_10262"/>
<name>A0A1G6GVI7_9BACI</name>
<organism evidence="2 3">
    <name type="scientific">Shouchella lonarensis</name>
    <dbReference type="NCBI Taxonomy" id="1464122"/>
    <lineage>
        <taxon>Bacteria</taxon>
        <taxon>Bacillati</taxon>
        <taxon>Bacillota</taxon>
        <taxon>Bacilli</taxon>
        <taxon>Bacillales</taxon>
        <taxon>Bacillaceae</taxon>
        <taxon>Shouchella</taxon>
    </lineage>
</organism>
<dbReference type="AlphaFoldDB" id="A0A1G6GVI7"/>
<proteinExistence type="predicted"/>
<reference evidence="3" key="1">
    <citation type="submission" date="2016-09" db="EMBL/GenBank/DDBJ databases">
        <authorList>
            <person name="Varghese N."/>
            <person name="Submissions S."/>
        </authorList>
    </citation>
    <scope>NUCLEOTIDE SEQUENCE [LARGE SCALE GENOMIC DNA]</scope>
    <source>
        <strain evidence="3">25nlg</strain>
    </source>
</reference>
<keyword evidence="1" id="KW-1133">Transmembrane helix</keyword>
<sequence>MKTVLQLMEAEFRMTSIWRYTLTVLFAVVSGAVAVVAYGVDDSNGFVNFVLVYIFIWGPLFLVRKHSAYVFAGSGNMKRIGLLIWDIYRLFPLKITMLCWSRIVSQMCNMVLFYTVALVVMVIGMSWFDLPFPNVSLISLICSWLLLNGMWMLWNVMYEPVMVYSKRERLQTALIILVTVIILLVLVWTKNIWFFEPLFYSVKYYPIGTPLVLALLFMIVLLITPRRMRLELERRDAGV</sequence>
<evidence type="ECO:0000256" key="1">
    <source>
        <dbReference type="SAM" id="Phobius"/>
    </source>
</evidence>
<dbReference type="EMBL" id="FMYM01000002">
    <property type="protein sequence ID" value="SDB85951.1"/>
    <property type="molecule type" value="Genomic_DNA"/>
</dbReference>
<keyword evidence="1" id="KW-0472">Membrane</keyword>
<keyword evidence="3" id="KW-1185">Reference proteome</keyword>
<accession>A0A1G6GVI7</accession>
<dbReference type="RefSeq" id="WP_090774645.1">
    <property type="nucleotide sequence ID" value="NZ_FMYM01000002.1"/>
</dbReference>
<dbReference type="Proteomes" id="UP000242662">
    <property type="component" value="Unassembled WGS sequence"/>
</dbReference>
<evidence type="ECO:0000313" key="2">
    <source>
        <dbReference type="EMBL" id="SDB85951.1"/>
    </source>
</evidence>